<name>A0A151J8K5_9HYME</name>
<dbReference type="GO" id="GO:0003676">
    <property type="term" value="F:nucleic acid binding"/>
    <property type="evidence" value="ECO:0007669"/>
    <property type="project" value="InterPro"/>
</dbReference>
<dbReference type="InterPro" id="IPR043502">
    <property type="entry name" value="DNA/RNA_pol_sf"/>
</dbReference>
<proteinExistence type="predicted"/>
<gene>
    <name evidence="1" type="ORF">ALC57_06441</name>
</gene>
<accession>A0A151J8K5</accession>
<dbReference type="EMBL" id="KQ979505">
    <property type="protein sequence ID" value="KYN21192.1"/>
    <property type="molecule type" value="Genomic_DNA"/>
</dbReference>
<dbReference type="InterPro" id="IPR021109">
    <property type="entry name" value="Peptidase_aspartic_dom_sf"/>
</dbReference>
<dbReference type="SUPFAM" id="SSF57756">
    <property type="entry name" value="Retrovirus zinc finger-like domains"/>
    <property type="match status" value="1"/>
</dbReference>
<evidence type="ECO:0000313" key="2">
    <source>
        <dbReference type="Proteomes" id="UP000078492"/>
    </source>
</evidence>
<dbReference type="SUPFAM" id="SSF56672">
    <property type="entry name" value="DNA/RNA polymerases"/>
    <property type="match status" value="1"/>
</dbReference>
<dbReference type="AlphaFoldDB" id="A0A151J8K5"/>
<protein>
    <submittedName>
        <fullName evidence="1">Uncharacterized protein K02A2.6</fullName>
    </submittedName>
</protein>
<dbReference type="InterPro" id="IPR050951">
    <property type="entry name" value="Retrovirus_Pol_polyprotein"/>
</dbReference>
<evidence type="ECO:0000313" key="1">
    <source>
        <dbReference type="EMBL" id="KYN21192.1"/>
    </source>
</evidence>
<dbReference type="STRING" id="471704.A0A151J8K5"/>
<dbReference type="PANTHER" id="PTHR37984">
    <property type="entry name" value="PROTEIN CBG26694"/>
    <property type="match status" value="1"/>
</dbReference>
<dbReference type="SUPFAM" id="SSF50630">
    <property type="entry name" value="Acid proteases"/>
    <property type="match status" value="1"/>
</dbReference>
<dbReference type="GO" id="GO:0071897">
    <property type="term" value="P:DNA biosynthetic process"/>
    <property type="evidence" value="ECO:0007669"/>
    <property type="project" value="UniProtKB-ARBA"/>
</dbReference>
<organism evidence="1 2">
    <name type="scientific">Trachymyrmex cornetzi</name>
    <dbReference type="NCBI Taxonomy" id="471704"/>
    <lineage>
        <taxon>Eukaryota</taxon>
        <taxon>Metazoa</taxon>
        <taxon>Ecdysozoa</taxon>
        <taxon>Arthropoda</taxon>
        <taxon>Hexapoda</taxon>
        <taxon>Insecta</taxon>
        <taxon>Pterygota</taxon>
        <taxon>Neoptera</taxon>
        <taxon>Endopterygota</taxon>
        <taxon>Hymenoptera</taxon>
        <taxon>Apocrita</taxon>
        <taxon>Aculeata</taxon>
        <taxon>Formicoidea</taxon>
        <taxon>Formicidae</taxon>
        <taxon>Myrmicinae</taxon>
        <taxon>Trachymyrmex</taxon>
    </lineage>
</organism>
<dbReference type="InterPro" id="IPR036875">
    <property type="entry name" value="Znf_CCHC_sf"/>
</dbReference>
<dbReference type="Proteomes" id="UP000078492">
    <property type="component" value="Unassembled WGS sequence"/>
</dbReference>
<sequence length="467" mass="51620">MQQTQDEPIAKYYACLKSLAALCNFGSDLNNVLRDRFVSGLSSGKILDRLCEEAETKTIALKKETALSEMSASIHKLNTKQKFQNRHKKNIATASTKAKPKGYKKYKCKTCNEMGHTSKVCKKTEAVANYLSDQAEKSEVSEEEITETFSLNNCKSAIEPIKATIKINGKLIVMEVDSGAGMSVLSYNIYQNTFKEIPLQSSNIKLKIYDGSIITPVGEIFVTENFEFADVFDPNIGTYKYEKIQLSLKDNVSPIFCKSRPIPFAFRDLVEAELTKLEKQGVIIKVEKKSSRWGTPLVPVLRANKTLRLCLYIYVLYSVGTYSVGAGTYPVGAGTYAVGAGMYPADADTYPAGADTYPAGAGMYPTGADGTAEENLEVNFEDILNEDSSDEESVLSDDTGFVSDLTEYETDLEEKFVPAAEIRALNDRTKHCMIQNYWTSGGPLTLCSECMVLLARIDTMGCMYKEA</sequence>
<dbReference type="GO" id="GO:0008270">
    <property type="term" value="F:zinc ion binding"/>
    <property type="evidence" value="ECO:0007669"/>
    <property type="project" value="InterPro"/>
</dbReference>
<dbReference type="PANTHER" id="PTHR37984:SF13">
    <property type="entry name" value="RIBONUCLEASE H"/>
    <property type="match status" value="1"/>
</dbReference>
<keyword evidence="2" id="KW-1185">Reference proteome</keyword>
<reference evidence="1 2" key="1">
    <citation type="submission" date="2015-09" db="EMBL/GenBank/DDBJ databases">
        <title>Trachymyrmex cornetzi WGS genome.</title>
        <authorList>
            <person name="Nygaard S."/>
            <person name="Hu H."/>
            <person name="Boomsma J."/>
            <person name="Zhang G."/>
        </authorList>
    </citation>
    <scope>NUCLEOTIDE SEQUENCE [LARGE SCALE GENOMIC DNA]</scope>
    <source>
        <strain evidence="1">Tcor2-1</strain>
        <tissue evidence="1">Whole body</tissue>
    </source>
</reference>
<dbReference type="Gene3D" id="3.10.10.10">
    <property type="entry name" value="HIV Type 1 Reverse Transcriptase, subunit A, domain 1"/>
    <property type="match status" value="1"/>
</dbReference>